<sequence length="203" mass="23370">MNEMANHLVKHMVRVAPRMSVRCASSSTPARPIKSDPVAIPEELPQELKDSIYPKIGKREIVGFGWNGLPTYVDRCEFPFPSIRFKETTPEILALREKEKGDWKKLSVEEKKALYRSSFCQTFAEFDDAPTGEWKSIIGLALMGIVVTGWCLIAVHQMAYDRLPVTITEEWKEKMVEHMVRQGQNPLQGVSSIWDYENNRWKK</sequence>
<evidence type="ECO:0000256" key="1">
    <source>
        <dbReference type="ARBA" id="ARBA00004434"/>
    </source>
</evidence>
<dbReference type="GO" id="GO:0005743">
    <property type="term" value="C:mitochondrial inner membrane"/>
    <property type="evidence" value="ECO:0007669"/>
    <property type="project" value="UniProtKB-SubCell"/>
</dbReference>
<dbReference type="GO" id="GO:0045277">
    <property type="term" value="C:respiratory chain complex IV"/>
    <property type="evidence" value="ECO:0007669"/>
    <property type="project" value="InterPro"/>
</dbReference>
<comment type="pathway">
    <text evidence="10">Energy metabolism; oxidative phosphorylation.</text>
</comment>
<comment type="subcellular location">
    <subcellularLocation>
        <location evidence="1 10">Mitochondrion inner membrane</location>
        <topology evidence="1 10">Single-pass membrane protein</topology>
    </subcellularLocation>
</comment>
<proteinExistence type="inferred from homology"/>
<dbReference type="InterPro" id="IPR013288">
    <property type="entry name" value="Cyt_c_oxidase_su4"/>
</dbReference>
<name>A0AAD9J8V7_9ANNE</name>
<dbReference type="GO" id="GO:0016491">
    <property type="term" value="F:oxidoreductase activity"/>
    <property type="evidence" value="ECO:0007669"/>
    <property type="project" value="UniProtKB-KW"/>
</dbReference>
<dbReference type="GO" id="GO:0006123">
    <property type="term" value="P:mitochondrial electron transport, cytochrome c to oxygen"/>
    <property type="evidence" value="ECO:0007669"/>
    <property type="project" value="InterPro"/>
</dbReference>
<keyword evidence="9 10" id="KW-0472">Membrane</keyword>
<dbReference type="InterPro" id="IPR036639">
    <property type="entry name" value="Cyt_c_oxidase_su4_sf"/>
</dbReference>
<dbReference type="AlphaFoldDB" id="A0AAD9J8V7"/>
<evidence type="ECO:0000256" key="4">
    <source>
        <dbReference type="ARBA" id="ARBA00022792"/>
    </source>
</evidence>
<keyword evidence="5" id="KW-0809">Transit peptide</keyword>
<dbReference type="PANTHER" id="PTHR10707">
    <property type="entry name" value="CYTOCHROME C OXIDASE SUBUNIT IV"/>
    <property type="match status" value="1"/>
</dbReference>
<dbReference type="SUPFAM" id="SSF81406">
    <property type="entry name" value="Mitochondrial cytochrome c oxidase subunit IV"/>
    <property type="match status" value="1"/>
</dbReference>
<evidence type="ECO:0000256" key="9">
    <source>
        <dbReference type="ARBA" id="ARBA00023136"/>
    </source>
</evidence>
<accession>A0AAD9J8V7</accession>
<comment type="subunit">
    <text evidence="10">Component of the cytochrome c oxidase (complex IV, CIV), a multisubunit enzyme composed of 14 subunits.</text>
</comment>
<dbReference type="CDD" id="cd00922">
    <property type="entry name" value="Cyt_c_Oxidase_IV"/>
    <property type="match status" value="1"/>
</dbReference>
<reference evidence="11" key="1">
    <citation type="journal article" date="2023" name="Mol. Biol. Evol.">
        <title>Third-Generation Sequencing Reveals the Adaptive Role of the Epigenome in Three Deep-Sea Polychaetes.</title>
        <authorList>
            <person name="Perez M."/>
            <person name="Aroh O."/>
            <person name="Sun Y."/>
            <person name="Lan Y."/>
            <person name="Juniper S.K."/>
            <person name="Young C.R."/>
            <person name="Angers B."/>
            <person name="Qian P.Y."/>
        </authorList>
    </citation>
    <scope>NUCLEOTIDE SEQUENCE</scope>
    <source>
        <strain evidence="11">P08H-3</strain>
    </source>
</reference>
<evidence type="ECO:0000256" key="2">
    <source>
        <dbReference type="ARBA" id="ARBA00008135"/>
    </source>
</evidence>
<evidence type="ECO:0000256" key="8">
    <source>
        <dbReference type="ARBA" id="ARBA00023128"/>
    </source>
</evidence>
<dbReference type="Pfam" id="PF02936">
    <property type="entry name" value="COX4"/>
    <property type="match status" value="1"/>
</dbReference>
<evidence type="ECO:0000313" key="12">
    <source>
        <dbReference type="Proteomes" id="UP001208570"/>
    </source>
</evidence>
<evidence type="ECO:0000256" key="10">
    <source>
        <dbReference type="RuleBase" id="RU367145"/>
    </source>
</evidence>
<feature type="transmembrane region" description="Helical" evidence="10">
    <location>
        <begin position="137"/>
        <end position="155"/>
    </location>
</feature>
<evidence type="ECO:0000256" key="3">
    <source>
        <dbReference type="ARBA" id="ARBA00022692"/>
    </source>
</evidence>
<gene>
    <name evidence="11" type="ORF">LSH36_506g02050</name>
</gene>
<comment type="function">
    <text evidence="10">Component of the cytochrome c oxidase, the last enzyme in the mitochondrial electron transport chain which drives oxidative phosphorylation.</text>
</comment>
<keyword evidence="3 10" id="KW-0812">Transmembrane</keyword>
<dbReference type="Proteomes" id="UP001208570">
    <property type="component" value="Unassembled WGS sequence"/>
</dbReference>
<comment type="similarity">
    <text evidence="2 10">Belongs to the cytochrome c oxidase IV family.</text>
</comment>
<evidence type="ECO:0000313" key="11">
    <source>
        <dbReference type="EMBL" id="KAK2148273.1"/>
    </source>
</evidence>
<dbReference type="InterPro" id="IPR004203">
    <property type="entry name" value="Cyt_c_oxidase_su4_fam"/>
</dbReference>
<organism evidence="11 12">
    <name type="scientific">Paralvinella palmiformis</name>
    <dbReference type="NCBI Taxonomy" id="53620"/>
    <lineage>
        <taxon>Eukaryota</taxon>
        <taxon>Metazoa</taxon>
        <taxon>Spiralia</taxon>
        <taxon>Lophotrochozoa</taxon>
        <taxon>Annelida</taxon>
        <taxon>Polychaeta</taxon>
        <taxon>Sedentaria</taxon>
        <taxon>Canalipalpata</taxon>
        <taxon>Terebellida</taxon>
        <taxon>Terebelliformia</taxon>
        <taxon>Alvinellidae</taxon>
        <taxon>Paralvinella</taxon>
    </lineage>
</organism>
<keyword evidence="6 10" id="KW-1133">Transmembrane helix</keyword>
<keyword evidence="12" id="KW-1185">Reference proteome</keyword>
<dbReference type="Gene3D" id="1.10.442.10">
    <property type="entry name" value="Cytochrome c oxidase subunit IV"/>
    <property type="match status" value="1"/>
</dbReference>
<keyword evidence="4 10" id="KW-0999">Mitochondrion inner membrane</keyword>
<dbReference type="PANTHER" id="PTHR10707:SF10">
    <property type="entry name" value="CYTOCHROME C OXIDASE SUBUNIT 4"/>
    <property type="match status" value="1"/>
</dbReference>
<evidence type="ECO:0000256" key="6">
    <source>
        <dbReference type="ARBA" id="ARBA00022989"/>
    </source>
</evidence>
<keyword evidence="8 10" id="KW-0496">Mitochondrion</keyword>
<evidence type="ECO:0000256" key="5">
    <source>
        <dbReference type="ARBA" id="ARBA00022946"/>
    </source>
</evidence>
<evidence type="ECO:0000256" key="7">
    <source>
        <dbReference type="ARBA" id="ARBA00023002"/>
    </source>
</evidence>
<dbReference type="PRINTS" id="PR01873">
    <property type="entry name" value="CYTCOXIDASE4"/>
</dbReference>
<dbReference type="FunFam" id="1.10.442.10:FF:000001">
    <property type="entry name" value="Cytochrome c oxidase subunit 4 isoform 1"/>
    <property type="match status" value="1"/>
</dbReference>
<keyword evidence="7" id="KW-0560">Oxidoreductase</keyword>
<dbReference type="EMBL" id="JAODUP010000506">
    <property type="protein sequence ID" value="KAK2148273.1"/>
    <property type="molecule type" value="Genomic_DNA"/>
</dbReference>
<protein>
    <recommendedName>
        <fullName evidence="10">Cytochrome c oxidase subunit 4</fullName>
    </recommendedName>
</protein>
<comment type="caution">
    <text evidence="11">The sequence shown here is derived from an EMBL/GenBank/DDBJ whole genome shotgun (WGS) entry which is preliminary data.</text>
</comment>